<organism evidence="1 2">
    <name type="scientific">Pontibacter fetidus</name>
    <dbReference type="NCBI Taxonomy" id="2700082"/>
    <lineage>
        <taxon>Bacteria</taxon>
        <taxon>Pseudomonadati</taxon>
        <taxon>Bacteroidota</taxon>
        <taxon>Cytophagia</taxon>
        <taxon>Cytophagales</taxon>
        <taxon>Hymenobacteraceae</taxon>
        <taxon>Pontibacter</taxon>
    </lineage>
</organism>
<sequence length="66" mass="7837">MDENRLKKLEHKLNIAAQQYWQEYITENGEQENAVVWMKNDITGEMLCLTKGDYTNQLSSFINKLR</sequence>
<keyword evidence="2" id="KW-1185">Reference proteome</keyword>
<dbReference type="Proteomes" id="UP000478546">
    <property type="component" value="Unassembled WGS sequence"/>
</dbReference>
<gene>
    <name evidence="1" type="ORF">GWO68_07350</name>
</gene>
<comment type="caution">
    <text evidence="1">The sequence shown here is derived from an EMBL/GenBank/DDBJ whole genome shotgun (WGS) entry which is preliminary data.</text>
</comment>
<accession>A0A6B2GXZ1</accession>
<dbReference type="EMBL" id="JAAEAA010000007">
    <property type="protein sequence ID" value="NDK55725.1"/>
    <property type="molecule type" value="Genomic_DNA"/>
</dbReference>
<evidence type="ECO:0000313" key="1">
    <source>
        <dbReference type="EMBL" id="NDK55725.1"/>
    </source>
</evidence>
<reference evidence="1 2" key="1">
    <citation type="submission" date="2020-01" db="EMBL/GenBank/DDBJ databases">
        <authorList>
            <person name="Kim M.K."/>
        </authorList>
    </citation>
    <scope>NUCLEOTIDE SEQUENCE [LARGE SCALE GENOMIC DNA]</scope>
    <source>
        <strain evidence="1 2">BT213</strain>
    </source>
</reference>
<dbReference type="AlphaFoldDB" id="A0A6B2GXZ1"/>
<protein>
    <submittedName>
        <fullName evidence="1">Uncharacterized protein</fullName>
    </submittedName>
</protein>
<dbReference type="RefSeq" id="WP_162345785.1">
    <property type="nucleotide sequence ID" value="NZ_JAAEAA010000007.1"/>
</dbReference>
<evidence type="ECO:0000313" key="2">
    <source>
        <dbReference type="Proteomes" id="UP000478546"/>
    </source>
</evidence>
<proteinExistence type="predicted"/>
<name>A0A6B2GXZ1_9BACT</name>